<evidence type="ECO:0000256" key="2">
    <source>
        <dbReference type="ARBA" id="ARBA00004236"/>
    </source>
</evidence>
<comment type="subcellular location">
    <subcellularLocation>
        <location evidence="2">Cell membrane</location>
    </subcellularLocation>
    <subcellularLocation>
        <location evidence="1">Membrane</location>
        <topology evidence="1">Single-pass membrane protein</topology>
    </subcellularLocation>
</comment>
<accession>A0ABS4BNG6</accession>
<evidence type="ECO:0000256" key="1">
    <source>
        <dbReference type="ARBA" id="ARBA00004167"/>
    </source>
</evidence>
<feature type="transmembrane region" description="Helical" evidence="10">
    <location>
        <begin position="103"/>
        <end position="125"/>
    </location>
</feature>
<evidence type="ECO:0000256" key="3">
    <source>
        <dbReference type="ARBA" id="ARBA00022475"/>
    </source>
</evidence>
<feature type="domain" description="Anti-sigma K factor RskA C-terminal" evidence="11">
    <location>
        <begin position="115"/>
        <end position="242"/>
    </location>
</feature>
<dbReference type="Proteomes" id="UP000678276">
    <property type="component" value="Unassembled WGS sequence"/>
</dbReference>
<dbReference type="InterPro" id="IPR041916">
    <property type="entry name" value="Anti_sigma_zinc_sf"/>
</dbReference>
<dbReference type="RefSeq" id="WP_209597885.1">
    <property type="nucleotide sequence ID" value="NZ_JAGJCF010000030.1"/>
</dbReference>
<dbReference type="InterPro" id="IPR018764">
    <property type="entry name" value="RskA_C"/>
</dbReference>
<keyword evidence="4 10" id="KW-0812">Transmembrane</keyword>
<reference evidence="12 13" key="1">
    <citation type="submission" date="2021-04" db="EMBL/GenBank/DDBJ databases">
        <title>Whole genome sequence of Jiella sp. KSK16Y-1.</title>
        <authorList>
            <person name="Tuo L."/>
        </authorList>
    </citation>
    <scope>NUCLEOTIDE SEQUENCE [LARGE SCALE GENOMIC DNA]</scope>
    <source>
        <strain evidence="12 13">KSK16Y-1</strain>
    </source>
</reference>
<organism evidence="12 13">
    <name type="scientific">Jiella mangrovi</name>
    <dbReference type="NCBI Taxonomy" id="2821407"/>
    <lineage>
        <taxon>Bacteria</taxon>
        <taxon>Pseudomonadati</taxon>
        <taxon>Pseudomonadota</taxon>
        <taxon>Alphaproteobacteria</taxon>
        <taxon>Hyphomicrobiales</taxon>
        <taxon>Aurantimonadaceae</taxon>
        <taxon>Jiella</taxon>
    </lineage>
</organism>
<dbReference type="Pfam" id="PF10099">
    <property type="entry name" value="RskA_C"/>
    <property type="match status" value="1"/>
</dbReference>
<evidence type="ECO:0000259" key="11">
    <source>
        <dbReference type="Pfam" id="PF10099"/>
    </source>
</evidence>
<comment type="caution">
    <text evidence="12">The sequence shown here is derived from an EMBL/GenBank/DDBJ whole genome shotgun (WGS) entry which is preliminary data.</text>
</comment>
<dbReference type="PANTHER" id="PTHR37461">
    <property type="entry name" value="ANTI-SIGMA-K FACTOR RSKA"/>
    <property type="match status" value="1"/>
</dbReference>
<evidence type="ECO:0000256" key="8">
    <source>
        <dbReference type="ARBA" id="ARBA00030803"/>
    </source>
</evidence>
<feature type="compositionally biased region" description="Low complexity" evidence="9">
    <location>
        <begin position="229"/>
        <end position="241"/>
    </location>
</feature>
<keyword evidence="5 10" id="KW-1133">Transmembrane helix</keyword>
<evidence type="ECO:0000256" key="5">
    <source>
        <dbReference type="ARBA" id="ARBA00022989"/>
    </source>
</evidence>
<dbReference type="InterPro" id="IPR051474">
    <property type="entry name" value="Anti-sigma-K/W_factor"/>
</dbReference>
<evidence type="ECO:0000313" key="12">
    <source>
        <dbReference type="EMBL" id="MBP0618285.1"/>
    </source>
</evidence>
<keyword evidence="6 10" id="KW-0472">Membrane</keyword>
<proteinExistence type="predicted"/>
<keyword evidence="13" id="KW-1185">Reference proteome</keyword>
<dbReference type="PANTHER" id="PTHR37461:SF1">
    <property type="entry name" value="ANTI-SIGMA-K FACTOR RSKA"/>
    <property type="match status" value="1"/>
</dbReference>
<evidence type="ECO:0000256" key="4">
    <source>
        <dbReference type="ARBA" id="ARBA00022692"/>
    </source>
</evidence>
<protein>
    <recommendedName>
        <fullName evidence="8">Regulator of SigK</fullName>
    </recommendedName>
    <alternativeName>
        <fullName evidence="7">Sigma-K anti-sigma factor RskA</fullName>
    </alternativeName>
</protein>
<evidence type="ECO:0000256" key="6">
    <source>
        <dbReference type="ARBA" id="ARBA00023136"/>
    </source>
</evidence>
<evidence type="ECO:0000256" key="10">
    <source>
        <dbReference type="SAM" id="Phobius"/>
    </source>
</evidence>
<evidence type="ECO:0000256" key="7">
    <source>
        <dbReference type="ARBA" id="ARBA00029829"/>
    </source>
</evidence>
<feature type="region of interest" description="Disordered" evidence="9">
    <location>
        <begin position="220"/>
        <end position="251"/>
    </location>
</feature>
<sequence length="251" mass="26212">MSDVRSDDGDEADLAAEYALGVLSGAERRAAQRRLERDATFAADVDAWNERFAPLYEAIEPATPSSGVWPRISDELSRMRRLAGSAAGATEARRPRGRRVAGIWQWIGLSGMGLAAASLAALIVVSGNLANVGGVGPDGFENVLVGTLSNDQGQPIFTVVMDRDHDVATLIPVAQEDLGNRVPELWVVPPNGAAPLSLGVFNPAQPIQLRFTDRPVGEPGAGLAVSLEPQGGSPTGQPTGPVVAHGPLSTL</sequence>
<name>A0ABS4BNG6_9HYPH</name>
<keyword evidence="3" id="KW-1003">Cell membrane</keyword>
<evidence type="ECO:0000313" key="13">
    <source>
        <dbReference type="Proteomes" id="UP000678276"/>
    </source>
</evidence>
<gene>
    <name evidence="12" type="ORF">J6595_22110</name>
</gene>
<evidence type="ECO:0000256" key="9">
    <source>
        <dbReference type="SAM" id="MobiDB-lite"/>
    </source>
</evidence>
<dbReference type="Gene3D" id="1.10.10.1320">
    <property type="entry name" value="Anti-sigma factor, zinc-finger domain"/>
    <property type="match status" value="1"/>
</dbReference>
<dbReference type="EMBL" id="JAGJCF010000030">
    <property type="protein sequence ID" value="MBP0618285.1"/>
    <property type="molecule type" value="Genomic_DNA"/>
</dbReference>